<dbReference type="RefSeq" id="WP_123104335.1">
    <property type="nucleotide sequence ID" value="NZ_CP127527.1"/>
</dbReference>
<evidence type="ECO:0000256" key="4">
    <source>
        <dbReference type="ARBA" id="ARBA00022723"/>
    </source>
</evidence>
<feature type="binding site" evidence="7">
    <location>
        <position position="211"/>
    </location>
    <ligand>
        <name>Mg(2+)</name>
        <dbReference type="ChEBI" id="CHEBI:18420"/>
        <label>1</label>
        <note>catalytic</note>
    </ligand>
</feature>
<dbReference type="Gene3D" id="3.30.540.10">
    <property type="entry name" value="Fructose-1,6-Bisphosphatase, subunit A, domain 1"/>
    <property type="match status" value="1"/>
</dbReference>
<dbReference type="FunFam" id="3.40.190.80:FF:000020">
    <property type="entry name" value="Fructose-1,6-bisphosphatase/inositol-1-monophosphatase"/>
    <property type="match status" value="1"/>
</dbReference>
<dbReference type="EC" id="3.1.3.25" evidence="8"/>
<evidence type="ECO:0000256" key="3">
    <source>
        <dbReference type="ARBA" id="ARBA00009759"/>
    </source>
</evidence>
<dbReference type="GO" id="GO:0007165">
    <property type="term" value="P:signal transduction"/>
    <property type="evidence" value="ECO:0007669"/>
    <property type="project" value="TreeGrafter"/>
</dbReference>
<dbReference type="PRINTS" id="PR01959">
    <property type="entry name" value="SBIMPHPHTASE"/>
</dbReference>
<proteinExistence type="inferred from homology"/>
<evidence type="ECO:0000256" key="2">
    <source>
        <dbReference type="ARBA" id="ARBA00001946"/>
    </source>
</evidence>
<dbReference type="EMBL" id="RIZI01000174">
    <property type="protein sequence ID" value="RNF60565.1"/>
    <property type="molecule type" value="Genomic_DNA"/>
</dbReference>
<dbReference type="InterPro" id="IPR020583">
    <property type="entry name" value="Inositol_monoP_metal-BS"/>
</dbReference>
<dbReference type="PROSITE" id="PS00630">
    <property type="entry name" value="IMP_2"/>
    <property type="match status" value="1"/>
</dbReference>
<feature type="binding site" evidence="7">
    <location>
        <position position="85"/>
    </location>
    <ligand>
        <name>Mg(2+)</name>
        <dbReference type="ChEBI" id="CHEBI:18420"/>
        <label>1</label>
        <note>catalytic</note>
    </ligand>
</feature>
<gene>
    <name evidence="9" type="ORF">EC580_09165</name>
</gene>
<feature type="binding site" evidence="7">
    <location>
        <position position="68"/>
    </location>
    <ligand>
        <name>Mg(2+)</name>
        <dbReference type="ChEBI" id="CHEBI:18420"/>
        <label>1</label>
        <note>catalytic</note>
    </ligand>
</feature>
<dbReference type="GO" id="GO:0008934">
    <property type="term" value="F:inositol monophosphate 1-phosphatase activity"/>
    <property type="evidence" value="ECO:0007669"/>
    <property type="project" value="InterPro"/>
</dbReference>
<organism evidence="9">
    <name type="scientific">Acidithiobacillus sulfuriphilus</name>
    <dbReference type="NCBI Taxonomy" id="1867749"/>
    <lineage>
        <taxon>Bacteria</taxon>
        <taxon>Pseudomonadati</taxon>
        <taxon>Pseudomonadota</taxon>
        <taxon>Acidithiobacillia</taxon>
        <taxon>Acidithiobacillales</taxon>
        <taxon>Acidithiobacillaceae</taxon>
        <taxon>Acidithiobacillus</taxon>
    </lineage>
</organism>
<keyword evidence="5 8" id="KW-0378">Hydrolase</keyword>
<comment type="cofactor">
    <cofactor evidence="2 7 8">
        <name>Mg(2+)</name>
        <dbReference type="ChEBI" id="CHEBI:18420"/>
    </cofactor>
</comment>
<evidence type="ECO:0000256" key="6">
    <source>
        <dbReference type="ARBA" id="ARBA00022842"/>
    </source>
</evidence>
<dbReference type="FunFam" id="3.30.540.10:FF:000003">
    <property type="entry name" value="Inositol-1-monophosphatase"/>
    <property type="match status" value="1"/>
</dbReference>
<evidence type="ECO:0000256" key="5">
    <source>
        <dbReference type="ARBA" id="ARBA00022801"/>
    </source>
</evidence>
<evidence type="ECO:0000256" key="7">
    <source>
        <dbReference type="PIRSR" id="PIRSR600760-2"/>
    </source>
</evidence>
<dbReference type="GO" id="GO:0006020">
    <property type="term" value="P:inositol metabolic process"/>
    <property type="evidence" value="ECO:0007669"/>
    <property type="project" value="TreeGrafter"/>
</dbReference>
<evidence type="ECO:0000256" key="1">
    <source>
        <dbReference type="ARBA" id="ARBA00001033"/>
    </source>
</evidence>
<dbReference type="InterPro" id="IPR033942">
    <property type="entry name" value="IMPase"/>
</dbReference>
<accession>A0A3M8QWX8</accession>
<dbReference type="Pfam" id="PF00459">
    <property type="entry name" value="Inositol_P"/>
    <property type="match status" value="1"/>
</dbReference>
<feature type="binding site" evidence="7">
    <location>
        <position position="86"/>
    </location>
    <ligand>
        <name>Mg(2+)</name>
        <dbReference type="ChEBI" id="CHEBI:18420"/>
        <label>1</label>
        <note>catalytic</note>
    </ligand>
</feature>
<dbReference type="GO" id="GO:0046872">
    <property type="term" value="F:metal ion binding"/>
    <property type="evidence" value="ECO:0007669"/>
    <property type="project" value="UniProtKB-KW"/>
</dbReference>
<dbReference type="PANTHER" id="PTHR20854:SF4">
    <property type="entry name" value="INOSITOL-1-MONOPHOSPHATASE-RELATED"/>
    <property type="match status" value="1"/>
</dbReference>
<dbReference type="InterPro" id="IPR020550">
    <property type="entry name" value="Inositol_monophosphatase_CS"/>
</dbReference>
<evidence type="ECO:0000256" key="8">
    <source>
        <dbReference type="RuleBase" id="RU364068"/>
    </source>
</evidence>
<dbReference type="Gene3D" id="3.40.190.80">
    <property type="match status" value="1"/>
</dbReference>
<dbReference type="PROSITE" id="PS00629">
    <property type="entry name" value="IMP_1"/>
    <property type="match status" value="1"/>
</dbReference>
<dbReference type="CDD" id="cd01639">
    <property type="entry name" value="IMPase"/>
    <property type="match status" value="1"/>
</dbReference>
<name>A0A3M8QWX8_9PROT</name>
<keyword evidence="6 7" id="KW-0460">Magnesium</keyword>
<feature type="binding site" evidence="7">
    <location>
        <position position="83"/>
    </location>
    <ligand>
        <name>Mg(2+)</name>
        <dbReference type="ChEBI" id="CHEBI:18420"/>
        <label>1</label>
        <note>catalytic</note>
    </ligand>
</feature>
<dbReference type="PRINTS" id="PR00377">
    <property type="entry name" value="IMPHPHTASES"/>
</dbReference>
<comment type="similarity">
    <text evidence="3 8">Belongs to the inositol monophosphatase superfamily.</text>
</comment>
<comment type="catalytic activity">
    <reaction evidence="1 8">
        <text>a myo-inositol phosphate + H2O = myo-inositol + phosphate</text>
        <dbReference type="Rhea" id="RHEA:24056"/>
        <dbReference type="ChEBI" id="CHEBI:15377"/>
        <dbReference type="ChEBI" id="CHEBI:17268"/>
        <dbReference type="ChEBI" id="CHEBI:43474"/>
        <dbReference type="ChEBI" id="CHEBI:84139"/>
        <dbReference type="EC" id="3.1.3.25"/>
    </reaction>
</comment>
<dbReference type="OrthoDB" id="5289799at2"/>
<dbReference type="InterPro" id="IPR022337">
    <property type="entry name" value="Inositol_monophosphatase_SuhB"/>
</dbReference>
<dbReference type="PANTHER" id="PTHR20854">
    <property type="entry name" value="INOSITOL MONOPHOSPHATASE"/>
    <property type="match status" value="1"/>
</dbReference>
<sequence length="264" mass="29176">MQHPILVTAIRAARKAGDLINRTIDRVAELTVTSKAHNDYVTEVDRSAEAAIVEIIRRAYPQHGILAEEGSTTPGKDFEWIIDPLDGTTNFIHGMPQVAVSIAVRHFDRIEHAVVYDPLRNELFSASRGGGAHLNDRRLRIAQRRDLEGALLGTGFPFKDFSYLDAYLATLRAIMPKVAGIRRPGSAALDLAYVAAGRYDGFWEFRLKPWDLAGGVLLVQEAGGVVTDFHGEQDYWHSGNIVAGNMRIHAQLLRIIDEHGGDST</sequence>
<comment type="caution">
    <text evidence="9">The sequence shown here is derived from an EMBL/GenBank/DDBJ whole genome shotgun (WGS) entry which is preliminary data.</text>
</comment>
<evidence type="ECO:0000313" key="9">
    <source>
        <dbReference type="EMBL" id="RNF60565.1"/>
    </source>
</evidence>
<protein>
    <recommendedName>
        <fullName evidence="8">Inositol-1-monophosphatase</fullName>
        <ecNumber evidence="8">3.1.3.25</ecNumber>
    </recommendedName>
</protein>
<dbReference type="InterPro" id="IPR000760">
    <property type="entry name" value="Inositol_monophosphatase-like"/>
</dbReference>
<dbReference type="GO" id="GO:0046854">
    <property type="term" value="P:phosphatidylinositol phosphate biosynthetic process"/>
    <property type="evidence" value="ECO:0007669"/>
    <property type="project" value="InterPro"/>
</dbReference>
<dbReference type="AlphaFoldDB" id="A0A3M8QWX8"/>
<keyword evidence="4 7" id="KW-0479">Metal-binding</keyword>
<dbReference type="SUPFAM" id="SSF56655">
    <property type="entry name" value="Carbohydrate phosphatase"/>
    <property type="match status" value="1"/>
</dbReference>
<reference evidence="9" key="1">
    <citation type="submission" date="2018-10" db="EMBL/GenBank/DDBJ databases">
        <title>Acidithiobacillus sulfuriphilus sp. nov.: an extremely acidophilic sulfur-oxidizing chemolithotroph isolated from a neutral pH environment.</title>
        <authorList>
            <person name="Falagan C."/>
            <person name="Moya-Beltran A."/>
            <person name="Quatrini R."/>
            <person name="Johnson D.B."/>
        </authorList>
    </citation>
    <scope>NUCLEOTIDE SEQUENCE [LARGE SCALE GENOMIC DNA]</scope>
    <source>
        <strain evidence="9">CJ-2</strain>
    </source>
</reference>